<proteinExistence type="predicted"/>
<comment type="caution">
    <text evidence="2">The sequence shown here is derived from an EMBL/GenBank/DDBJ whole genome shotgun (WGS) entry which is preliminary data.</text>
</comment>
<gene>
    <name evidence="2" type="ORF">I8J30_16075</name>
</gene>
<feature type="region of interest" description="Disordered" evidence="1">
    <location>
        <begin position="75"/>
        <end position="95"/>
    </location>
</feature>
<name>A0ABS5CES7_9BACL</name>
<protein>
    <submittedName>
        <fullName evidence="2">Uncharacterized protein</fullName>
    </submittedName>
</protein>
<evidence type="ECO:0000256" key="1">
    <source>
        <dbReference type="SAM" id="MobiDB-lite"/>
    </source>
</evidence>
<dbReference type="RefSeq" id="WP_091219547.1">
    <property type="nucleotide sequence ID" value="NZ_JAGKSP010000006.1"/>
</dbReference>
<dbReference type="Proteomes" id="UP000673394">
    <property type="component" value="Unassembled WGS sequence"/>
</dbReference>
<organism evidence="2 3">
    <name type="scientific">Paenibacillus lignilyticus</name>
    <dbReference type="NCBI Taxonomy" id="1172615"/>
    <lineage>
        <taxon>Bacteria</taxon>
        <taxon>Bacillati</taxon>
        <taxon>Bacillota</taxon>
        <taxon>Bacilli</taxon>
        <taxon>Bacillales</taxon>
        <taxon>Paenibacillaceae</taxon>
        <taxon>Paenibacillus</taxon>
    </lineage>
</organism>
<evidence type="ECO:0000313" key="3">
    <source>
        <dbReference type="Proteomes" id="UP000673394"/>
    </source>
</evidence>
<keyword evidence="3" id="KW-1185">Reference proteome</keyword>
<dbReference type="EMBL" id="JAGKSP010000006">
    <property type="protein sequence ID" value="MBP3964235.1"/>
    <property type="molecule type" value="Genomic_DNA"/>
</dbReference>
<accession>A0ABS5CES7</accession>
<sequence>MTGTSALTYKINLLRKVELLCYQVTHYLLRSEEEAAAASEEALTALFRNPIFLEASEEERSAIARKTAITVAMQRAAGSAQTRQKELTPHAAGDM</sequence>
<evidence type="ECO:0000313" key="2">
    <source>
        <dbReference type="EMBL" id="MBP3964235.1"/>
    </source>
</evidence>
<reference evidence="2 3" key="1">
    <citation type="submission" date="2021-04" db="EMBL/GenBank/DDBJ databases">
        <title>Paenibacillus sp. DLE-14 whole genome sequence.</title>
        <authorList>
            <person name="Ham Y.J."/>
        </authorList>
    </citation>
    <scope>NUCLEOTIDE SEQUENCE [LARGE SCALE GENOMIC DNA]</scope>
    <source>
        <strain evidence="2 3">DLE-14</strain>
    </source>
</reference>